<feature type="region of interest" description="Disordered" evidence="8">
    <location>
        <begin position="786"/>
        <end position="816"/>
    </location>
</feature>
<feature type="region of interest" description="Disordered" evidence="8">
    <location>
        <begin position="602"/>
        <end position="649"/>
    </location>
</feature>
<feature type="compositionally biased region" description="Basic residues" evidence="8">
    <location>
        <begin position="623"/>
        <end position="633"/>
    </location>
</feature>
<evidence type="ECO:0000256" key="6">
    <source>
        <dbReference type="ARBA" id="ARBA00022723"/>
    </source>
</evidence>
<keyword evidence="12" id="KW-1185">Reference proteome</keyword>
<dbReference type="Gene3D" id="3.30.460.10">
    <property type="entry name" value="Beta Polymerase, domain 2"/>
    <property type="match status" value="1"/>
</dbReference>
<dbReference type="EC" id="2.7.7.19" evidence="4"/>
<evidence type="ECO:0000256" key="1">
    <source>
        <dbReference type="ARBA" id="ARBA00001936"/>
    </source>
</evidence>
<evidence type="ECO:0000256" key="2">
    <source>
        <dbReference type="ARBA" id="ARBA00001946"/>
    </source>
</evidence>
<evidence type="ECO:0000313" key="11">
    <source>
        <dbReference type="EMBL" id="KAK2624685.1"/>
    </source>
</evidence>
<evidence type="ECO:0000256" key="8">
    <source>
        <dbReference type="SAM" id="MobiDB-lite"/>
    </source>
</evidence>
<dbReference type="Gene3D" id="1.10.1410.10">
    <property type="match status" value="1"/>
</dbReference>
<evidence type="ECO:0000259" key="9">
    <source>
        <dbReference type="Pfam" id="PF03828"/>
    </source>
</evidence>
<organism evidence="11 12">
    <name type="scientific">Diplocarpon rosae</name>
    <dbReference type="NCBI Taxonomy" id="946125"/>
    <lineage>
        <taxon>Eukaryota</taxon>
        <taxon>Fungi</taxon>
        <taxon>Dikarya</taxon>
        <taxon>Ascomycota</taxon>
        <taxon>Pezizomycotina</taxon>
        <taxon>Leotiomycetes</taxon>
        <taxon>Helotiales</taxon>
        <taxon>Drepanopezizaceae</taxon>
        <taxon>Diplocarpon</taxon>
    </lineage>
</organism>
<dbReference type="InterPro" id="IPR002058">
    <property type="entry name" value="PAP_assoc"/>
</dbReference>
<feature type="compositionally biased region" description="Polar residues" evidence="8">
    <location>
        <begin position="176"/>
        <end position="188"/>
    </location>
</feature>
<dbReference type="GO" id="GO:0031123">
    <property type="term" value="P:RNA 3'-end processing"/>
    <property type="evidence" value="ECO:0007669"/>
    <property type="project" value="TreeGrafter"/>
</dbReference>
<feature type="domain" description="PAP-associated" evidence="9">
    <location>
        <begin position="497"/>
        <end position="550"/>
    </location>
</feature>
<gene>
    <name evidence="11" type="ORF">QTJ16_005878</name>
</gene>
<keyword evidence="6" id="KW-0479">Metal-binding</keyword>
<feature type="region of interest" description="Disordered" evidence="8">
    <location>
        <begin position="710"/>
        <end position="748"/>
    </location>
</feature>
<reference evidence="11" key="1">
    <citation type="submission" date="2023-06" db="EMBL/GenBank/DDBJ databases">
        <title>Draft genome of Marssonina rosae.</title>
        <authorList>
            <person name="Cheng Q."/>
        </authorList>
    </citation>
    <scope>NUCLEOTIDE SEQUENCE</scope>
    <source>
        <strain evidence="11">R4</strain>
    </source>
</reference>
<name>A0AAD9SW06_9HELO</name>
<feature type="compositionally biased region" description="Polar residues" evidence="8">
    <location>
        <begin position="195"/>
        <end position="219"/>
    </location>
</feature>
<evidence type="ECO:0000256" key="5">
    <source>
        <dbReference type="ARBA" id="ARBA00022679"/>
    </source>
</evidence>
<feature type="region of interest" description="Disordered" evidence="8">
    <location>
        <begin position="760"/>
        <end position="779"/>
    </location>
</feature>
<feature type="region of interest" description="Disordered" evidence="8">
    <location>
        <begin position="102"/>
        <end position="232"/>
    </location>
</feature>
<dbReference type="EMBL" id="JAUBYV010000009">
    <property type="protein sequence ID" value="KAK2624685.1"/>
    <property type="molecule type" value="Genomic_DNA"/>
</dbReference>
<feature type="compositionally biased region" description="Basic and acidic residues" evidence="8">
    <location>
        <begin position="1229"/>
        <end position="1244"/>
    </location>
</feature>
<dbReference type="Pfam" id="PF03828">
    <property type="entry name" value="PAP_assoc"/>
    <property type="match status" value="1"/>
</dbReference>
<dbReference type="PANTHER" id="PTHR12271:SF113">
    <property type="entry name" value="POLY(A) RNA POLYMERASE CID11"/>
    <property type="match status" value="1"/>
</dbReference>
<comment type="caution">
    <text evidence="11">The sequence shown here is derived from an EMBL/GenBank/DDBJ whole genome shotgun (WGS) entry which is preliminary data.</text>
</comment>
<proteinExistence type="inferred from homology"/>
<comment type="cofactor">
    <cofactor evidence="1">
        <name>Mn(2+)</name>
        <dbReference type="ChEBI" id="CHEBI:29035"/>
    </cofactor>
</comment>
<protein>
    <recommendedName>
        <fullName evidence="4">polynucleotide adenylyltransferase</fullName>
        <ecNumber evidence="4">2.7.7.19</ecNumber>
    </recommendedName>
</protein>
<dbReference type="SUPFAM" id="SSF81631">
    <property type="entry name" value="PAP/OAS1 substrate-binding domain"/>
    <property type="match status" value="1"/>
</dbReference>
<dbReference type="InterPro" id="IPR043519">
    <property type="entry name" value="NT_sf"/>
</dbReference>
<evidence type="ECO:0000313" key="12">
    <source>
        <dbReference type="Proteomes" id="UP001285354"/>
    </source>
</evidence>
<keyword evidence="7" id="KW-0460">Magnesium</keyword>
<feature type="compositionally biased region" description="Polar residues" evidence="8">
    <location>
        <begin position="1188"/>
        <end position="1209"/>
    </location>
</feature>
<evidence type="ECO:0000256" key="7">
    <source>
        <dbReference type="ARBA" id="ARBA00022842"/>
    </source>
</evidence>
<feature type="compositionally biased region" description="Low complexity" evidence="8">
    <location>
        <begin position="634"/>
        <end position="646"/>
    </location>
</feature>
<sequence>MEHLPSAAHSQYQYQHSQATQWSRLVRRNTLAAAIPSSSPSLSLAAPSQRPQQLELIPVLLPQHSSYHLVQLAHYNRLITTGRTSRLQSSPLPPLLSPQHIQAVPGQRSSPGGGITARGNNPSVRVGHGNREARRTSQGERVHVTDQDKTGEMPSKKAELSQLPIRPYAQHHNPGWSHQSISVPSTPHQHAREFSSGSREVSPNATNNHSPRSAYSESSMLLPPKPQPAPRGGCRFETAMAHSKRRMPYNLGDELLEKLDPSQIKSKLAGEDERRLSADMKEMYDSLLPTPQSDRNREHMVQKLEDLFNGKWPGHDIRVHVFGSSGNLLCTDSSDVDICITTEWKEMEKVCMVADLLAKNRMEKVICIPNAKVPIVKIWDPELELACDMNVNNPLALENTRMIKTYVQIDPRVRPLAMIIKKWTKERIVNDAAFGCTLSSYTWICMIIYFLQTRNPPILPALHQRPHNKLPPKDGVESAFADDLQALAGFGAKNKESLGDLLFHFFRFYSHEFDYENTVISVRNGKPVSKVEKDWHRTLNNRLCVEEPFNVCRNLGNTADDTSFRGLHLELRRAFDLIAEGKLKECCERYIFPKEEERPFFTRPKKNPAVIMRSTSSSSRGRGGGHRGSRHSNRNGNSNRRASSGAFDHNLSYIPGVSQSLSPQQAWMQSQAQAQLSHDLHTTYSFLQQQENTLRLQLLAQSQAQAYAHAQAQAPGSGSALKPHATGRNRTSSVEQPPSKAPTRPDMYFYPLQYPASQMYPGYQAPNTNPPSPSLSAATPELRRGMHRSTAANDSGQAESNSALRSQSQPATRSGLAPLCLPGAGIGHAGLGIYHSQRPATGQGIPSFIADQNLESGIESSYGTMPPASEDVQAKEYVGYYVNDPTQFWKRHSALPPSIPTFGDLGQTRASPRRLSTEQLPQSILDRMKKPARSSSPLGHERAISMGAPLSAMHSQNGVSNLNLRALNNQAPAVVNGSHPVPLSIPNWRAAVSDGSASEDRKSDVTFGALDSFSQASRAGSDASGDQDMSAQLTPRDSRQDGRFETPMVVNGSTPLKDDNGSTSSSLASSNGYIPQPIHASNGLLPIDPSGPLRLSPNSRNRLARQNGGVSPLDIGSGQEPNRDDLPHLSPVYENRTPSPTANRKFEPTEKLSNGLTTRVDEAHANPVKAAPQFSQTNGNPPTHAVMSKTNGHTRASKSEGTSGNWQKIQKSKKKAAAPDVKNTVDGQPRAEKLPAHLNERKGG</sequence>
<feature type="compositionally biased region" description="Basic and acidic residues" evidence="8">
    <location>
        <begin position="129"/>
        <end position="159"/>
    </location>
</feature>
<dbReference type="AlphaFoldDB" id="A0AAD9SW06"/>
<dbReference type="GO" id="GO:0046872">
    <property type="term" value="F:metal ion binding"/>
    <property type="evidence" value="ECO:0007669"/>
    <property type="project" value="UniProtKB-KW"/>
</dbReference>
<accession>A0AAD9SW06</accession>
<feature type="region of interest" description="Disordered" evidence="8">
    <location>
        <begin position="1015"/>
        <end position="1149"/>
    </location>
</feature>
<evidence type="ECO:0000259" key="10">
    <source>
        <dbReference type="Pfam" id="PF22600"/>
    </source>
</evidence>
<dbReference type="GO" id="GO:0010605">
    <property type="term" value="P:negative regulation of macromolecule metabolic process"/>
    <property type="evidence" value="ECO:0007669"/>
    <property type="project" value="UniProtKB-ARBA"/>
</dbReference>
<evidence type="ECO:0000256" key="4">
    <source>
        <dbReference type="ARBA" id="ARBA00012388"/>
    </source>
</evidence>
<dbReference type="SUPFAM" id="SSF81301">
    <property type="entry name" value="Nucleotidyltransferase"/>
    <property type="match status" value="1"/>
</dbReference>
<dbReference type="Pfam" id="PF22600">
    <property type="entry name" value="MTPAP-like_central"/>
    <property type="match status" value="1"/>
</dbReference>
<feature type="domain" description="Poly(A) RNA polymerase mitochondrial-like central palm" evidence="10">
    <location>
        <begin position="276"/>
        <end position="408"/>
    </location>
</feature>
<evidence type="ECO:0000256" key="3">
    <source>
        <dbReference type="ARBA" id="ARBA00008593"/>
    </source>
</evidence>
<dbReference type="PANTHER" id="PTHR12271">
    <property type="entry name" value="POLY A POLYMERASE CID PAP -RELATED"/>
    <property type="match status" value="1"/>
</dbReference>
<dbReference type="Proteomes" id="UP001285354">
    <property type="component" value="Unassembled WGS sequence"/>
</dbReference>
<comment type="similarity">
    <text evidence="3">Belongs to the DNA polymerase type-B-like family.</text>
</comment>
<dbReference type="InterPro" id="IPR054708">
    <property type="entry name" value="MTPAP-like_central"/>
</dbReference>
<dbReference type="GO" id="GO:1990817">
    <property type="term" value="F:poly(A) RNA polymerase activity"/>
    <property type="evidence" value="ECO:0007669"/>
    <property type="project" value="UniProtKB-EC"/>
</dbReference>
<feature type="region of interest" description="Disordered" evidence="8">
    <location>
        <begin position="1167"/>
        <end position="1244"/>
    </location>
</feature>
<feature type="compositionally biased region" description="Polar residues" evidence="8">
    <location>
        <begin position="790"/>
        <end position="812"/>
    </location>
</feature>
<comment type="cofactor">
    <cofactor evidence="2">
        <name>Mg(2+)</name>
        <dbReference type="ChEBI" id="CHEBI:18420"/>
    </cofactor>
</comment>
<dbReference type="CDD" id="cd05402">
    <property type="entry name" value="NT_PAP_TUTase"/>
    <property type="match status" value="1"/>
</dbReference>
<keyword evidence="5" id="KW-0808">Transferase</keyword>